<dbReference type="AlphaFoldDB" id="A0A7W7QVU4"/>
<feature type="transmembrane region" description="Helical" evidence="2">
    <location>
        <begin position="6"/>
        <end position="23"/>
    </location>
</feature>
<feature type="coiled-coil region" evidence="1">
    <location>
        <begin position="23"/>
        <end position="88"/>
    </location>
</feature>
<evidence type="ECO:0000256" key="2">
    <source>
        <dbReference type="SAM" id="Phobius"/>
    </source>
</evidence>
<evidence type="ECO:0000313" key="3">
    <source>
        <dbReference type="EMBL" id="MBB4920524.1"/>
    </source>
</evidence>
<reference evidence="3 4" key="1">
    <citation type="submission" date="2020-08" db="EMBL/GenBank/DDBJ databases">
        <title>Genomic Encyclopedia of Type Strains, Phase III (KMG-III): the genomes of soil and plant-associated and newly described type strains.</title>
        <authorList>
            <person name="Whitman W."/>
        </authorList>
    </citation>
    <scope>NUCLEOTIDE SEQUENCE [LARGE SCALE GENOMIC DNA]</scope>
    <source>
        <strain evidence="3 4">CECT 8840</strain>
    </source>
</reference>
<name>A0A7W7QVU4_9ACTN</name>
<proteinExistence type="predicted"/>
<gene>
    <name evidence="3" type="ORF">FHS44_007675</name>
</gene>
<dbReference type="RefSeq" id="WP_184724909.1">
    <property type="nucleotide sequence ID" value="NZ_JACHJP010000014.1"/>
</dbReference>
<keyword evidence="2" id="KW-1133">Transmembrane helix</keyword>
<dbReference type="Proteomes" id="UP000552644">
    <property type="component" value="Unassembled WGS sequence"/>
</dbReference>
<keyword evidence="1" id="KW-0175">Coiled coil</keyword>
<keyword evidence="2" id="KW-0472">Membrane</keyword>
<dbReference type="EMBL" id="JACHJP010000014">
    <property type="protein sequence ID" value="MBB4920524.1"/>
    <property type="molecule type" value="Genomic_DNA"/>
</dbReference>
<accession>A0A7W7QVU4</accession>
<sequence>MDPGVIVGAAGALAGLLSTIYTARQARRAAQDQEAAAERAALRQVEQGAYQRASAFDVDTQMRMQAEIARQAEQIRTLQRQVARLTRQLTHVGLVPDIDDEEEHA</sequence>
<evidence type="ECO:0000256" key="1">
    <source>
        <dbReference type="SAM" id="Coils"/>
    </source>
</evidence>
<protein>
    <submittedName>
        <fullName evidence="3">Uncharacterized protein</fullName>
    </submittedName>
</protein>
<comment type="caution">
    <text evidence="3">The sequence shown here is derived from an EMBL/GenBank/DDBJ whole genome shotgun (WGS) entry which is preliminary data.</text>
</comment>
<evidence type="ECO:0000313" key="4">
    <source>
        <dbReference type="Proteomes" id="UP000552644"/>
    </source>
</evidence>
<keyword evidence="4" id="KW-1185">Reference proteome</keyword>
<keyword evidence="2" id="KW-0812">Transmembrane</keyword>
<organism evidence="3 4">
    <name type="scientific">Streptosporangium saharense</name>
    <dbReference type="NCBI Taxonomy" id="1706840"/>
    <lineage>
        <taxon>Bacteria</taxon>
        <taxon>Bacillati</taxon>
        <taxon>Actinomycetota</taxon>
        <taxon>Actinomycetes</taxon>
        <taxon>Streptosporangiales</taxon>
        <taxon>Streptosporangiaceae</taxon>
        <taxon>Streptosporangium</taxon>
    </lineage>
</organism>